<dbReference type="EC" id="1.3.-.-" evidence="12"/>
<feature type="binding site" evidence="12">
    <location>
        <begin position="70"/>
        <end position="74"/>
    </location>
    <ligand>
        <name>substrate</name>
    </ligand>
</feature>
<feature type="binding site" evidence="12">
    <location>
        <begin position="193"/>
        <end position="194"/>
    </location>
    <ligand>
        <name>substrate</name>
    </ligand>
</feature>
<keyword evidence="8 12" id="KW-0665">Pyrimidine biosynthesis</keyword>
<evidence type="ECO:0000256" key="10">
    <source>
        <dbReference type="ARBA" id="ARBA00023027"/>
    </source>
</evidence>
<comment type="function">
    <text evidence="1">Catalyzes the conversion of dihydroorotate to orotate with NAD(+) as electron acceptor.</text>
</comment>
<keyword evidence="9 12" id="KW-0560">Oxidoreductase</keyword>
<evidence type="ECO:0000256" key="9">
    <source>
        <dbReference type="ARBA" id="ARBA00023002"/>
    </source>
</evidence>
<protein>
    <recommendedName>
        <fullName evidence="12">Dihydroorotate dehydrogenase</fullName>
        <shortName evidence="12">DHOD</shortName>
        <shortName evidence="12">DHODase</shortName>
        <shortName evidence="12">DHOdehase</shortName>
        <ecNumber evidence="12">1.3.-.-</ecNumber>
    </recommendedName>
</protein>
<comment type="cofactor">
    <cofactor evidence="12">
        <name>FMN</name>
        <dbReference type="ChEBI" id="CHEBI:58210"/>
    </cofactor>
    <text evidence="12">Binds 1 FMN per subunit.</text>
</comment>
<keyword evidence="15" id="KW-1185">Reference proteome</keyword>
<comment type="catalytic activity">
    <reaction evidence="12">
        <text>(S)-dihydroorotate + A = orotate + AH2</text>
        <dbReference type="Rhea" id="RHEA:18073"/>
        <dbReference type="ChEBI" id="CHEBI:13193"/>
        <dbReference type="ChEBI" id="CHEBI:17499"/>
        <dbReference type="ChEBI" id="CHEBI:30839"/>
        <dbReference type="ChEBI" id="CHEBI:30864"/>
    </reaction>
</comment>
<dbReference type="NCBIfam" id="TIGR01037">
    <property type="entry name" value="pyrD_sub1_fam"/>
    <property type="match status" value="1"/>
</dbReference>
<comment type="pathway">
    <text evidence="3">Pyrimidine metabolism; UMP biosynthesis via de novo pathway; orotate from (S)-dihydroorotate (NAD(+) route): step 1/1.</text>
</comment>
<keyword evidence="6 12" id="KW-0285">Flavoprotein</keyword>
<dbReference type="PANTHER" id="PTHR48109">
    <property type="entry name" value="DIHYDROOROTATE DEHYDROGENASE (QUINONE), MITOCHONDRIAL-RELATED"/>
    <property type="match status" value="1"/>
</dbReference>
<dbReference type="HAMAP" id="MF_00224">
    <property type="entry name" value="DHO_dh_type1"/>
    <property type="match status" value="1"/>
</dbReference>
<reference evidence="14" key="1">
    <citation type="journal article" date="2023" name="J. Hazard. Mater.">
        <title>Anaerobic biodegradation of pyrene and benzo[a]pyrene by a new sulfate-reducing Desulforamulus aquiferis strain DSA.</title>
        <authorList>
            <person name="Zhang Z."/>
            <person name="Sun J."/>
            <person name="Gong X."/>
            <person name="Wang C."/>
            <person name="Wang H."/>
        </authorList>
    </citation>
    <scope>NUCLEOTIDE SEQUENCE</scope>
    <source>
        <strain evidence="14">DSA</strain>
    </source>
</reference>
<dbReference type="InterPro" id="IPR050074">
    <property type="entry name" value="DHO_dehydrogenase"/>
</dbReference>
<evidence type="ECO:0000256" key="1">
    <source>
        <dbReference type="ARBA" id="ARBA00003616"/>
    </source>
</evidence>
<dbReference type="Gene3D" id="3.20.20.70">
    <property type="entry name" value="Aldolase class I"/>
    <property type="match status" value="1"/>
</dbReference>
<keyword evidence="5 12" id="KW-0963">Cytoplasm</keyword>
<feature type="binding site" evidence="12">
    <location>
        <position position="100"/>
    </location>
    <ligand>
        <name>FMN</name>
        <dbReference type="ChEBI" id="CHEBI:58210"/>
    </ligand>
</feature>
<evidence type="ECO:0000256" key="2">
    <source>
        <dbReference type="ARBA" id="ARBA00004496"/>
    </source>
</evidence>
<feature type="binding site" evidence="12">
    <location>
        <position position="192"/>
    </location>
    <ligand>
        <name>FMN</name>
        <dbReference type="ChEBI" id="CHEBI:58210"/>
    </ligand>
</feature>
<evidence type="ECO:0000313" key="15">
    <source>
        <dbReference type="Proteomes" id="UP001172911"/>
    </source>
</evidence>
<feature type="binding site" evidence="12">
    <location>
        <position position="128"/>
    </location>
    <ligand>
        <name>FMN</name>
        <dbReference type="ChEBI" id="CHEBI:58210"/>
    </ligand>
</feature>
<feature type="binding site" evidence="12">
    <location>
        <position position="218"/>
    </location>
    <ligand>
        <name>FMN</name>
        <dbReference type="ChEBI" id="CHEBI:58210"/>
    </ligand>
</feature>
<dbReference type="GO" id="GO:0004589">
    <property type="term" value="F:dihydroorotate dehydrogenase (NAD+) activity"/>
    <property type="evidence" value="ECO:0007669"/>
    <property type="project" value="UniProtKB-EC"/>
</dbReference>
<dbReference type="RefSeq" id="WP_304541101.1">
    <property type="nucleotide sequence ID" value="NZ_JARPTC010000003.1"/>
</dbReference>
<dbReference type="Pfam" id="PF01180">
    <property type="entry name" value="DHO_dh"/>
    <property type="match status" value="1"/>
</dbReference>
<dbReference type="PIRSF" id="PIRSF000164">
    <property type="entry name" value="DHO_oxidase"/>
    <property type="match status" value="1"/>
</dbReference>
<evidence type="ECO:0000256" key="5">
    <source>
        <dbReference type="ARBA" id="ARBA00022490"/>
    </source>
</evidence>
<keyword evidence="10" id="KW-0520">NAD</keyword>
<dbReference type="Proteomes" id="UP001172911">
    <property type="component" value="Unassembled WGS sequence"/>
</dbReference>
<dbReference type="PROSITE" id="PS00912">
    <property type="entry name" value="DHODEHASE_2"/>
    <property type="match status" value="1"/>
</dbReference>
<feature type="binding site" evidence="12">
    <location>
        <position position="128"/>
    </location>
    <ligand>
        <name>substrate</name>
    </ligand>
</feature>
<feature type="binding site" evidence="12">
    <location>
        <begin position="244"/>
        <end position="245"/>
    </location>
    <ligand>
        <name>FMN</name>
        <dbReference type="ChEBI" id="CHEBI:58210"/>
    </ligand>
</feature>
<evidence type="ECO:0000256" key="3">
    <source>
        <dbReference type="ARBA" id="ARBA00004715"/>
    </source>
</evidence>
<feature type="binding site" evidence="12">
    <location>
        <position position="46"/>
    </location>
    <ligand>
        <name>substrate</name>
    </ligand>
</feature>
<comment type="similarity">
    <text evidence="4 12">Belongs to the dihydroorotate dehydrogenase family. Type 1 subfamily.</text>
</comment>
<sequence length="305" mass="31508">MRPNLQVNIGGIIMKNPVTTASGTFGFGPEYSPYLDINKLGAIVVKGTTLEPREGNITPRMAETPAGMLNSIGLQNPGADYLIEKYSPYFAGLTTKVIVNISGNTVEEYAKLAAKLDGVPGIAGLEVNISCPNVKMGGMAFGADATSAAEVTRAVKGSTNLPAIVKLSPNVTDIAGIARAVEGAGADALSLINTLLGMSIDIHRRKPVLGNIMGGLSGPAVKPVAVRSVWQVYQAVKIPLVGMGGIVTAQDALEFILAGATAVAVGTANFINPLATLEVVQGIEDYLIKQGISDITELVGAAHRS</sequence>
<evidence type="ECO:0000313" key="14">
    <source>
        <dbReference type="EMBL" id="MDO7786213.1"/>
    </source>
</evidence>
<dbReference type="AlphaFoldDB" id="A0AAW7Z9V6"/>
<evidence type="ECO:0000256" key="12">
    <source>
        <dbReference type="HAMAP-Rule" id="MF_00224"/>
    </source>
</evidence>
<dbReference type="InterPro" id="IPR049622">
    <property type="entry name" value="Dihydroorotate_DH_I"/>
</dbReference>
<dbReference type="InterPro" id="IPR001295">
    <property type="entry name" value="Dihydroorotate_DH_CS"/>
</dbReference>
<evidence type="ECO:0000259" key="13">
    <source>
        <dbReference type="Pfam" id="PF01180"/>
    </source>
</evidence>
<evidence type="ECO:0000256" key="4">
    <source>
        <dbReference type="ARBA" id="ARBA00008008"/>
    </source>
</evidence>
<comment type="catalytic activity">
    <reaction evidence="11">
        <text>(S)-dihydroorotate + NAD(+) = orotate + NADH + H(+)</text>
        <dbReference type="Rhea" id="RHEA:13513"/>
        <dbReference type="ChEBI" id="CHEBI:15378"/>
        <dbReference type="ChEBI" id="CHEBI:30839"/>
        <dbReference type="ChEBI" id="CHEBI:30864"/>
        <dbReference type="ChEBI" id="CHEBI:57540"/>
        <dbReference type="ChEBI" id="CHEBI:57945"/>
        <dbReference type="EC" id="1.3.1.14"/>
    </reaction>
</comment>
<name>A0AAW7Z9V6_9FIRM</name>
<feature type="binding site" evidence="12">
    <location>
        <position position="166"/>
    </location>
    <ligand>
        <name>FMN</name>
        <dbReference type="ChEBI" id="CHEBI:58210"/>
    </ligand>
</feature>
<evidence type="ECO:0000256" key="8">
    <source>
        <dbReference type="ARBA" id="ARBA00022975"/>
    </source>
</evidence>
<proteinExistence type="inferred from homology"/>
<dbReference type="InterPro" id="IPR033888">
    <property type="entry name" value="DHOD_1B"/>
</dbReference>
<dbReference type="InterPro" id="IPR005720">
    <property type="entry name" value="Dihydroorotate_DH_cat"/>
</dbReference>
<dbReference type="GO" id="GO:0044205">
    <property type="term" value="P:'de novo' UMP biosynthetic process"/>
    <property type="evidence" value="ECO:0007669"/>
    <property type="project" value="UniProtKB-UniRule"/>
</dbReference>
<dbReference type="InterPro" id="IPR024920">
    <property type="entry name" value="Dihydroorotate_DH_1"/>
</dbReference>
<dbReference type="PROSITE" id="PS00911">
    <property type="entry name" value="DHODEHASE_1"/>
    <property type="match status" value="1"/>
</dbReference>
<dbReference type="EMBL" id="JARPTC010000003">
    <property type="protein sequence ID" value="MDO7786213.1"/>
    <property type="molecule type" value="Genomic_DNA"/>
</dbReference>
<feature type="binding site" evidence="12">
    <location>
        <begin position="266"/>
        <end position="267"/>
    </location>
    <ligand>
        <name>FMN</name>
        <dbReference type="ChEBI" id="CHEBI:58210"/>
    </ligand>
</feature>
<accession>A0AAW7Z9V6</accession>
<gene>
    <name evidence="12" type="primary">pyrD</name>
    <name evidence="14" type="ORF">P6N53_03120</name>
</gene>
<organism evidence="14 15">
    <name type="scientific">Desulforamulus aquiferis</name>
    <dbReference type="NCBI Taxonomy" id="1397668"/>
    <lineage>
        <taxon>Bacteria</taxon>
        <taxon>Bacillati</taxon>
        <taxon>Bacillota</taxon>
        <taxon>Clostridia</taxon>
        <taxon>Eubacteriales</taxon>
        <taxon>Peptococcaceae</taxon>
        <taxon>Desulforamulus</taxon>
    </lineage>
</organism>
<reference evidence="14" key="2">
    <citation type="submission" date="2023-03" db="EMBL/GenBank/DDBJ databases">
        <authorList>
            <person name="Zhang Z."/>
        </authorList>
    </citation>
    <scope>NUCLEOTIDE SEQUENCE</scope>
    <source>
        <strain evidence="14">DSA</strain>
    </source>
</reference>
<dbReference type="NCBIfam" id="NF005574">
    <property type="entry name" value="PRK07259.1"/>
    <property type="match status" value="1"/>
</dbReference>
<evidence type="ECO:0000256" key="7">
    <source>
        <dbReference type="ARBA" id="ARBA00022643"/>
    </source>
</evidence>
<feature type="domain" description="Dihydroorotate dehydrogenase catalytic" evidence="13">
    <location>
        <begin position="5"/>
        <end position="287"/>
    </location>
</feature>
<dbReference type="GO" id="GO:0005737">
    <property type="term" value="C:cytoplasm"/>
    <property type="evidence" value="ECO:0007669"/>
    <property type="project" value="UniProtKB-SubCell"/>
</dbReference>
<feature type="active site" description="Nucleophile" evidence="12">
    <location>
        <position position="131"/>
    </location>
</feature>
<dbReference type="FunFam" id="3.20.20.70:FF:000027">
    <property type="entry name" value="Dihydropyrimidine dehydrogenase [NADP(+)]"/>
    <property type="match status" value="1"/>
</dbReference>
<feature type="binding site" evidence="12">
    <location>
        <position position="22"/>
    </location>
    <ligand>
        <name>FMN</name>
        <dbReference type="ChEBI" id="CHEBI:58210"/>
    </ligand>
</feature>
<dbReference type="SUPFAM" id="SSF51395">
    <property type="entry name" value="FMN-linked oxidoreductases"/>
    <property type="match status" value="1"/>
</dbReference>
<comment type="subcellular location">
    <subcellularLocation>
        <location evidence="2 12">Cytoplasm</location>
    </subcellularLocation>
</comment>
<dbReference type="GO" id="GO:0006207">
    <property type="term" value="P:'de novo' pyrimidine nucleobase biosynthetic process"/>
    <property type="evidence" value="ECO:0007669"/>
    <property type="project" value="InterPro"/>
</dbReference>
<evidence type="ECO:0000256" key="6">
    <source>
        <dbReference type="ARBA" id="ARBA00022630"/>
    </source>
</evidence>
<comment type="caution">
    <text evidence="14">The sequence shown here is derived from an EMBL/GenBank/DDBJ whole genome shotgun (WGS) entry which is preliminary data.</text>
</comment>
<keyword evidence="7 12" id="KW-0288">FMN</keyword>
<dbReference type="CDD" id="cd04740">
    <property type="entry name" value="DHOD_1B_like"/>
    <property type="match status" value="1"/>
</dbReference>
<dbReference type="PANTHER" id="PTHR48109:SF1">
    <property type="entry name" value="DIHYDROOROTATE DEHYDROGENASE (FUMARATE)"/>
    <property type="match status" value="1"/>
</dbReference>
<dbReference type="InterPro" id="IPR012135">
    <property type="entry name" value="Dihydroorotate_DH_1_2"/>
</dbReference>
<feature type="binding site" evidence="12">
    <location>
        <begin position="46"/>
        <end position="47"/>
    </location>
    <ligand>
        <name>FMN</name>
        <dbReference type="ChEBI" id="CHEBI:58210"/>
    </ligand>
</feature>
<dbReference type="InterPro" id="IPR013785">
    <property type="entry name" value="Aldolase_TIM"/>
</dbReference>
<evidence type="ECO:0000256" key="11">
    <source>
        <dbReference type="ARBA" id="ARBA00048996"/>
    </source>
</evidence>